<evidence type="ECO:0000256" key="6">
    <source>
        <dbReference type="ARBA" id="ARBA00022737"/>
    </source>
</evidence>
<feature type="repeat" description="TPR" evidence="8">
    <location>
        <begin position="68"/>
        <end position="101"/>
    </location>
</feature>
<evidence type="ECO:0000256" key="3">
    <source>
        <dbReference type="ARBA" id="ARBA00011970"/>
    </source>
</evidence>
<feature type="domain" description="Methyltransferase type 11" evidence="10">
    <location>
        <begin position="694"/>
        <end position="745"/>
    </location>
</feature>
<feature type="domain" description="O-GlcNAc transferase C-terminal" evidence="11">
    <location>
        <begin position="394"/>
        <end position="578"/>
    </location>
</feature>
<dbReference type="Pfam" id="PF13844">
    <property type="entry name" value="Glyco_transf_41"/>
    <property type="match status" value="2"/>
</dbReference>
<dbReference type="Gene3D" id="1.25.40.10">
    <property type="entry name" value="Tetratricopeptide repeat domain"/>
    <property type="match status" value="1"/>
</dbReference>
<protein>
    <recommendedName>
        <fullName evidence="3">protein O-GlcNAc transferase</fullName>
        <ecNumber evidence="3">2.4.1.255</ecNumber>
    </recommendedName>
</protein>
<organism evidence="12">
    <name type="scientific">Aphanomyces invadans</name>
    <dbReference type="NCBI Taxonomy" id="157072"/>
    <lineage>
        <taxon>Eukaryota</taxon>
        <taxon>Sar</taxon>
        <taxon>Stramenopiles</taxon>
        <taxon>Oomycota</taxon>
        <taxon>Saprolegniomycetes</taxon>
        <taxon>Saprolegniales</taxon>
        <taxon>Verrucalvaceae</taxon>
        <taxon>Aphanomyces</taxon>
    </lineage>
</organism>
<dbReference type="PANTHER" id="PTHR44998:SF1">
    <property type="entry name" value="UDP-N-ACETYLGLUCOSAMINE--PEPTIDE N-ACETYLGLUCOSAMINYLTRANSFERASE 110 KDA SUBUNIT"/>
    <property type="match status" value="1"/>
</dbReference>
<keyword evidence="7 8" id="KW-0802">TPR repeat</keyword>
<dbReference type="STRING" id="157072.A0A024U815"/>
<dbReference type="Gene3D" id="3.40.50.2000">
    <property type="entry name" value="Glycogen Phosphorylase B"/>
    <property type="match status" value="1"/>
</dbReference>
<evidence type="ECO:0000313" key="12">
    <source>
        <dbReference type="EMBL" id="ETW02350.1"/>
    </source>
</evidence>
<comment type="similarity">
    <text evidence="2">Belongs to the glycosyltransferase 41 family. O-GlcNAc transferase subfamily.</text>
</comment>
<comment type="pathway">
    <text evidence="1">Protein modification; protein glycosylation.</text>
</comment>
<dbReference type="InterPro" id="IPR019734">
    <property type="entry name" value="TPR_rpt"/>
</dbReference>
<accession>A0A024U815</accession>
<evidence type="ECO:0000256" key="7">
    <source>
        <dbReference type="ARBA" id="ARBA00022803"/>
    </source>
</evidence>
<reference evidence="12" key="1">
    <citation type="submission" date="2013-12" db="EMBL/GenBank/DDBJ databases">
        <title>The Genome Sequence of Aphanomyces invadans NJM9701.</title>
        <authorList>
            <consortium name="The Broad Institute Genomics Platform"/>
            <person name="Russ C."/>
            <person name="Tyler B."/>
            <person name="van West P."/>
            <person name="Dieguez-Uribeondo J."/>
            <person name="Young S.K."/>
            <person name="Zeng Q."/>
            <person name="Gargeya S."/>
            <person name="Fitzgerald M."/>
            <person name="Abouelleil A."/>
            <person name="Alvarado L."/>
            <person name="Chapman S.B."/>
            <person name="Gainer-Dewar J."/>
            <person name="Goldberg J."/>
            <person name="Griggs A."/>
            <person name="Gujja S."/>
            <person name="Hansen M."/>
            <person name="Howarth C."/>
            <person name="Imamovic A."/>
            <person name="Ireland A."/>
            <person name="Larimer J."/>
            <person name="McCowan C."/>
            <person name="Murphy C."/>
            <person name="Pearson M."/>
            <person name="Poon T.W."/>
            <person name="Priest M."/>
            <person name="Roberts A."/>
            <person name="Saif S."/>
            <person name="Shea T."/>
            <person name="Sykes S."/>
            <person name="Wortman J."/>
            <person name="Nusbaum C."/>
            <person name="Birren B."/>
        </authorList>
    </citation>
    <scope>NUCLEOTIDE SEQUENCE [LARGE SCALE GENOMIC DNA]</scope>
    <source>
        <strain evidence="12">NJM9701</strain>
    </source>
</reference>
<gene>
    <name evidence="12" type="ORF">H310_05885</name>
</gene>
<dbReference type="Gene3D" id="3.40.50.11380">
    <property type="match status" value="1"/>
</dbReference>
<dbReference type="InterPro" id="IPR013105">
    <property type="entry name" value="TPR_2"/>
</dbReference>
<dbReference type="SUPFAM" id="SSF48452">
    <property type="entry name" value="TPR-like"/>
    <property type="match status" value="1"/>
</dbReference>
<feature type="domain" description="O-GlcNAc transferase C-terminal" evidence="11">
    <location>
        <begin position="217"/>
        <end position="384"/>
    </location>
</feature>
<dbReference type="SMART" id="SM00028">
    <property type="entry name" value="TPR"/>
    <property type="match status" value="2"/>
</dbReference>
<dbReference type="PROSITE" id="PS50005">
    <property type="entry name" value="TPR"/>
    <property type="match status" value="1"/>
</dbReference>
<dbReference type="InterPro" id="IPR013216">
    <property type="entry name" value="Methyltransf_11"/>
</dbReference>
<dbReference type="InterPro" id="IPR011990">
    <property type="entry name" value="TPR-like_helical_dom_sf"/>
</dbReference>
<evidence type="ECO:0000256" key="1">
    <source>
        <dbReference type="ARBA" id="ARBA00004922"/>
    </source>
</evidence>
<dbReference type="Pfam" id="PF07719">
    <property type="entry name" value="TPR_2"/>
    <property type="match status" value="1"/>
</dbReference>
<keyword evidence="5" id="KW-0808">Transferase</keyword>
<evidence type="ECO:0000256" key="9">
    <source>
        <dbReference type="SAM" id="MobiDB-lite"/>
    </source>
</evidence>
<dbReference type="eggNOG" id="KOG4626">
    <property type="taxonomic scope" value="Eukaryota"/>
</dbReference>
<dbReference type="OrthoDB" id="421121at2759"/>
<dbReference type="EMBL" id="KI913961">
    <property type="protein sequence ID" value="ETW02350.1"/>
    <property type="molecule type" value="Genomic_DNA"/>
</dbReference>
<keyword evidence="6" id="KW-0677">Repeat</keyword>
<dbReference type="GO" id="GO:0097363">
    <property type="term" value="F:protein O-acetylglucosaminyltransferase activity"/>
    <property type="evidence" value="ECO:0007669"/>
    <property type="project" value="UniProtKB-EC"/>
</dbReference>
<dbReference type="Gene3D" id="3.40.50.150">
    <property type="entry name" value="Vaccinia Virus protein VP39"/>
    <property type="match status" value="1"/>
</dbReference>
<name>A0A024U815_9STRA</name>
<dbReference type="RefSeq" id="XP_008868955.1">
    <property type="nucleotide sequence ID" value="XM_008870733.1"/>
</dbReference>
<evidence type="ECO:0000256" key="4">
    <source>
        <dbReference type="ARBA" id="ARBA00022676"/>
    </source>
</evidence>
<dbReference type="GO" id="GO:0006493">
    <property type="term" value="P:protein O-linked glycosylation"/>
    <property type="evidence" value="ECO:0007669"/>
    <property type="project" value="TreeGrafter"/>
</dbReference>
<dbReference type="PROSITE" id="PS50293">
    <property type="entry name" value="TPR_REGION"/>
    <property type="match status" value="1"/>
</dbReference>
<feature type="region of interest" description="Disordered" evidence="9">
    <location>
        <begin position="620"/>
        <end position="662"/>
    </location>
</feature>
<evidence type="ECO:0000256" key="8">
    <source>
        <dbReference type="PROSITE-ProRule" id="PRU00339"/>
    </source>
</evidence>
<dbReference type="SUPFAM" id="SSF53335">
    <property type="entry name" value="S-adenosyl-L-methionine-dependent methyltransferases"/>
    <property type="match status" value="1"/>
</dbReference>
<dbReference type="EC" id="2.4.1.255" evidence="3"/>
<dbReference type="GeneID" id="20082935"/>
<dbReference type="InterPro" id="IPR029489">
    <property type="entry name" value="OGT/SEC/SPY_C"/>
</dbReference>
<keyword evidence="4" id="KW-0328">Glycosyltransferase</keyword>
<proteinExistence type="inferred from homology"/>
<feature type="compositionally biased region" description="Acidic residues" evidence="9">
    <location>
        <begin position="635"/>
        <end position="646"/>
    </location>
</feature>
<dbReference type="AlphaFoldDB" id="A0A024U815"/>
<dbReference type="GO" id="GO:0008757">
    <property type="term" value="F:S-adenosylmethionine-dependent methyltransferase activity"/>
    <property type="evidence" value="ECO:0007669"/>
    <property type="project" value="InterPro"/>
</dbReference>
<dbReference type="InterPro" id="IPR029063">
    <property type="entry name" value="SAM-dependent_MTases_sf"/>
</dbReference>
<evidence type="ECO:0000259" key="11">
    <source>
        <dbReference type="Pfam" id="PF13844"/>
    </source>
</evidence>
<feature type="compositionally biased region" description="Polar residues" evidence="9">
    <location>
        <begin position="624"/>
        <end position="633"/>
    </location>
</feature>
<dbReference type="VEuPathDB" id="FungiDB:H310_05885"/>
<evidence type="ECO:0000256" key="2">
    <source>
        <dbReference type="ARBA" id="ARBA00005386"/>
    </source>
</evidence>
<dbReference type="PANTHER" id="PTHR44998">
    <property type="match status" value="1"/>
</dbReference>
<evidence type="ECO:0000256" key="5">
    <source>
        <dbReference type="ARBA" id="ARBA00022679"/>
    </source>
</evidence>
<evidence type="ECO:0000259" key="10">
    <source>
        <dbReference type="Pfam" id="PF08241"/>
    </source>
</evidence>
<sequence>MPPRQPWRGLVAVAWAVVAFGIAALATSISEYRIRLSNYNANRDMRGLEKLCESLLSRKLAELDGQVPSVYEYLGVAQYNLGRLKEATESFKKAVVLHPNHGQVYMHLGDCFLSQFLVEDAIRVFETALVDKNLTTDVSVLFKARNWVANWTDHDIVQDAVVDSTTSNVLRGEASLVSAADLGAIPNDLTLKVSQLALHSKPSALALCCDSPLPPATPKLKVGFVSSDFGIHPVATLVRGLMAMLPSNTIEVFCFALTDAQSWWRTNITGQVDHMISLNGVNYESAASAIHNLGIHVLVDLNGHTLHSGLPIFSHRPAPVQMTFLGYPLTTGSSFIDFFIVDPMSASPLHVHESFSEKMVYLPHNYIVNDHKQMMSHVVHPGVTRPTRSQANLAGLPRSAFVFATFSNWQKMDPTTFATWMHILQRVPHSVLWFQQYSGYAAAKKNLVRQAKQFGIDGTSRFIFTPMTAWINHTWVKQAADLVLDTALKNGHTTIVDALWAGLPLVTLQGDRMSNRAASSAVASMGDHRLNVMTTNSYKEYEDTAVRLARHPRLLASLRLALQRQRNSAMLFDTRSFAIGFGRNLMATWEWQREAWAMLASDSISKSMRHTHTTDLHRMHVVIPSQSRPTAQPSSDEEGSKDDDEAKESREPSTSVEVSTGEPPLLLHIGGHVPRDGWTVVNIQRLRHVDLVREMKDLHGIGANTVTAIYSSHALEHCGYGVHAADVSATLAEWHRVLKAGGALFLSVPDLSVLAMLFVDPTLTPGQRFHVMRMMYGGQTDGHDFHKTGFDRVILDSFLTEAGFCNVTRVKSFGLFQDTSDLVFHGKSISLNVVAKACKRGQVPISVNLPATSPA</sequence>
<dbReference type="Pfam" id="PF08241">
    <property type="entry name" value="Methyltransf_11"/>
    <property type="match status" value="1"/>
</dbReference>